<comment type="similarity">
    <text evidence="5 6">Belongs to the DEAD box helicase family.</text>
</comment>
<feature type="domain" description="Helicase ATP-binding" evidence="8">
    <location>
        <begin position="30"/>
        <end position="206"/>
    </location>
</feature>
<evidence type="ECO:0000256" key="6">
    <source>
        <dbReference type="RuleBase" id="RU000492"/>
    </source>
</evidence>
<accession>A0ABQ6CJ11</accession>
<dbReference type="InterPro" id="IPR012677">
    <property type="entry name" value="Nucleotide-bd_a/b_plait_sf"/>
</dbReference>
<keyword evidence="1 6" id="KW-0547">Nucleotide-binding</keyword>
<dbReference type="InterPro" id="IPR044742">
    <property type="entry name" value="DEAD/DEAH_RhlB"/>
</dbReference>
<feature type="region of interest" description="Disordered" evidence="7">
    <location>
        <begin position="557"/>
        <end position="604"/>
    </location>
</feature>
<evidence type="ECO:0000256" key="7">
    <source>
        <dbReference type="SAM" id="MobiDB-lite"/>
    </source>
</evidence>
<dbReference type="PANTHER" id="PTHR47959:SF1">
    <property type="entry name" value="ATP-DEPENDENT RNA HELICASE DBPA"/>
    <property type="match status" value="1"/>
</dbReference>
<protein>
    <submittedName>
        <fullName evidence="10">DEAD/DEAH box helicase</fullName>
    </submittedName>
</protein>
<dbReference type="PROSITE" id="PS00039">
    <property type="entry name" value="DEAD_ATP_HELICASE"/>
    <property type="match status" value="1"/>
</dbReference>
<dbReference type="Gene3D" id="3.40.50.300">
    <property type="entry name" value="P-loop containing nucleotide triphosphate hydrolases"/>
    <property type="match status" value="2"/>
</dbReference>
<feature type="region of interest" description="Disordered" evidence="7">
    <location>
        <begin position="429"/>
        <end position="496"/>
    </location>
</feature>
<dbReference type="InterPro" id="IPR011545">
    <property type="entry name" value="DEAD/DEAH_box_helicase_dom"/>
</dbReference>
<evidence type="ECO:0000256" key="1">
    <source>
        <dbReference type="ARBA" id="ARBA00022741"/>
    </source>
</evidence>
<keyword evidence="3 6" id="KW-0347">Helicase</keyword>
<evidence type="ECO:0000256" key="4">
    <source>
        <dbReference type="ARBA" id="ARBA00022840"/>
    </source>
</evidence>
<dbReference type="InterPro" id="IPR014001">
    <property type="entry name" value="Helicase_ATP-bd"/>
</dbReference>
<dbReference type="PANTHER" id="PTHR47959">
    <property type="entry name" value="ATP-DEPENDENT RNA HELICASE RHLE-RELATED"/>
    <property type="match status" value="1"/>
</dbReference>
<evidence type="ECO:0000313" key="11">
    <source>
        <dbReference type="Proteomes" id="UP001156882"/>
    </source>
</evidence>
<organism evidence="10 11">
    <name type="scientific">Labrys miyagiensis</name>
    <dbReference type="NCBI Taxonomy" id="346912"/>
    <lineage>
        <taxon>Bacteria</taxon>
        <taxon>Pseudomonadati</taxon>
        <taxon>Pseudomonadota</taxon>
        <taxon>Alphaproteobacteria</taxon>
        <taxon>Hyphomicrobiales</taxon>
        <taxon>Xanthobacteraceae</taxon>
        <taxon>Labrys</taxon>
    </lineage>
</organism>
<feature type="domain" description="Helicase C-terminal" evidence="9">
    <location>
        <begin position="233"/>
        <end position="377"/>
    </location>
</feature>
<evidence type="ECO:0000256" key="5">
    <source>
        <dbReference type="ARBA" id="ARBA00038437"/>
    </source>
</evidence>
<feature type="compositionally biased region" description="Basic and acidic residues" evidence="7">
    <location>
        <begin position="436"/>
        <end position="494"/>
    </location>
</feature>
<dbReference type="Proteomes" id="UP001156882">
    <property type="component" value="Unassembled WGS sequence"/>
</dbReference>
<dbReference type="GO" id="GO:0004386">
    <property type="term" value="F:helicase activity"/>
    <property type="evidence" value="ECO:0007669"/>
    <property type="project" value="UniProtKB-KW"/>
</dbReference>
<dbReference type="CDD" id="cd00268">
    <property type="entry name" value="DEADc"/>
    <property type="match status" value="1"/>
</dbReference>
<dbReference type="InterPro" id="IPR027417">
    <property type="entry name" value="P-loop_NTPase"/>
</dbReference>
<evidence type="ECO:0000256" key="2">
    <source>
        <dbReference type="ARBA" id="ARBA00022801"/>
    </source>
</evidence>
<dbReference type="InterPro" id="IPR000629">
    <property type="entry name" value="RNA-helicase_DEAD-box_CS"/>
</dbReference>
<evidence type="ECO:0000259" key="9">
    <source>
        <dbReference type="PROSITE" id="PS51194"/>
    </source>
</evidence>
<feature type="compositionally biased region" description="Basic and acidic residues" evidence="7">
    <location>
        <begin position="560"/>
        <end position="591"/>
    </location>
</feature>
<evidence type="ECO:0000313" key="10">
    <source>
        <dbReference type="EMBL" id="GLS19612.1"/>
    </source>
</evidence>
<keyword evidence="11" id="KW-1185">Reference proteome</keyword>
<name>A0ABQ6CJ11_9HYPH</name>
<keyword evidence="2 6" id="KW-0378">Hydrolase</keyword>
<evidence type="ECO:0000256" key="3">
    <source>
        <dbReference type="ARBA" id="ARBA00022806"/>
    </source>
</evidence>
<dbReference type="CDD" id="cd18787">
    <property type="entry name" value="SF2_C_DEAD"/>
    <property type="match status" value="1"/>
</dbReference>
<gene>
    <name evidence="10" type="primary">deaD</name>
    <name evidence="10" type="ORF">GCM10007874_26290</name>
</gene>
<reference evidence="11" key="1">
    <citation type="journal article" date="2019" name="Int. J. Syst. Evol. Microbiol.">
        <title>The Global Catalogue of Microorganisms (GCM) 10K type strain sequencing project: providing services to taxonomists for standard genome sequencing and annotation.</title>
        <authorList>
            <consortium name="The Broad Institute Genomics Platform"/>
            <consortium name="The Broad Institute Genome Sequencing Center for Infectious Disease"/>
            <person name="Wu L."/>
            <person name="Ma J."/>
        </authorList>
    </citation>
    <scope>NUCLEOTIDE SEQUENCE [LARGE SCALE GENOMIC DNA]</scope>
    <source>
        <strain evidence="11">NBRC 101365</strain>
    </source>
</reference>
<dbReference type="Pfam" id="PF00271">
    <property type="entry name" value="Helicase_C"/>
    <property type="match status" value="1"/>
</dbReference>
<evidence type="ECO:0000259" key="8">
    <source>
        <dbReference type="PROSITE" id="PS51192"/>
    </source>
</evidence>
<dbReference type="SMART" id="SM00487">
    <property type="entry name" value="DEXDc"/>
    <property type="match status" value="1"/>
</dbReference>
<dbReference type="RefSeq" id="WP_284312593.1">
    <property type="nucleotide sequence ID" value="NZ_BSPC01000023.1"/>
</dbReference>
<dbReference type="InterPro" id="IPR001650">
    <property type="entry name" value="Helicase_C-like"/>
</dbReference>
<dbReference type="Gene3D" id="3.30.70.330">
    <property type="match status" value="1"/>
</dbReference>
<dbReference type="Pfam" id="PF00270">
    <property type="entry name" value="DEAD"/>
    <property type="match status" value="1"/>
</dbReference>
<dbReference type="PROSITE" id="PS51194">
    <property type="entry name" value="HELICASE_CTER"/>
    <property type="match status" value="1"/>
</dbReference>
<dbReference type="InterPro" id="IPR005580">
    <property type="entry name" value="DbpA/CsdA_RNA-bd_dom"/>
</dbReference>
<dbReference type="CDD" id="cd12252">
    <property type="entry name" value="RRM_DbpA"/>
    <property type="match status" value="1"/>
</dbReference>
<dbReference type="SUPFAM" id="SSF52540">
    <property type="entry name" value="P-loop containing nucleoside triphosphate hydrolases"/>
    <property type="match status" value="1"/>
</dbReference>
<dbReference type="InterPro" id="IPR050079">
    <property type="entry name" value="DEAD_box_RNA_helicase"/>
</dbReference>
<keyword evidence="4 6" id="KW-0067">ATP-binding</keyword>
<dbReference type="PROSITE" id="PS51192">
    <property type="entry name" value="HELICASE_ATP_BIND_1"/>
    <property type="match status" value="1"/>
</dbReference>
<dbReference type="SMART" id="SM00490">
    <property type="entry name" value="HELICc"/>
    <property type="match status" value="1"/>
</dbReference>
<proteinExistence type="inferred from homology"/>
<comment type="caution">
    <text evidence="10">The sequence shown here is derived from an EMBL/GenBank/DDBJ whole genome shotgun (WGS) entry which is preliminary data.</text>
</comment>
<dbReference type="EMBL" id="BSPC01000023">
    <property type="protein sequence ID" value="GLS19612.1"/>
    <property type="molecule type" value="Genomic_DNA"/>
</dbReference>
<dbReference type="Pfam" id="PF03880">
    <property type="entry name" value="DbpA"/>
    <property type="match status" value="1"/>
</dbReference>
<sequence>MTLPSLNPALRQALAERSYDELTPVQSAVLADNAGGRDLLVSAQTGSGKTVAYGLAIADDLLGEAQRFEKAGAPLSLIIAPTRELAIQVERELAWLYKPAGGRIVSCVGGMDPRRERRLLADGAHIVVGTPGRLRDHIERHGLDLGSLRAVVLDEADEMLDLGFREDLEFILKAMPEERRTLLFSATMPKGIVAIARDYQKDALRIEVKAAERGHADIEYRAIRILPKETEHAVVNLLRQVAPPTAIVFCNTRESVRHLHATLRERGFSAVLLSGELGQNERNHALQALRDGHAQVCIATDVAARGIDLPNLALVIHADLPHDAEKMQHRSGRTGRAGRKGISALLVPISRRRKAEIMLSQAGVKVQWMGPPTADEIRGLDRERMLHDPLLTEAPGEEDLAIAKLLLENRSAEDIAAALARVYRSRLPEPEEVSDPGERPERRDRKPSRFERDDRFGRDERPARFERDDRPRRFERDDRPERSERPRRFEREEAPSNPDAVLFRLSIGRRNNADPKWLLPMLCRRGGVKRRDIGNIKILDNETVVEITREAADHFAANVRKPDEENIRIQPYRDRGGDEMKREPKPHGEPKPHRKGKPRKPDQA</sequence>